<dbReference type="InterPro" id="IPR008969">
    <property type="entry name" value="CarboxyPept-like_regulatory"/>
</dbReference>
<dbReference type="SUPFAM" id="SSF49464">
    <property type="entry name" value="Carboxypeptidase regulatory domain-like"/>
    <property type="match status" value="1"/>
</dbReference>
<dbReference type="EMBL" id="JACVXB010000003">
    <property type="protein sequence ID" value="MBD0832402.1"/>
    <property type="molecule type" value="Genomic_DNA"/>
</dbReference>
<evidence type="ECO:0000313" key="1">
    <source>
        <dbReference type="EMBL" id="MBD0832402.1"/>
    </source>
</evidence>
<reference evidence="1 2" key="1">
    <citation type="submission" date="2020-09" db="EMBL/GenBank/DDBJ databases">
        <title>TT11 complete genome.</title>
        <authorList>
            <person name="Wu Z."/>
        </authorList>
    </citation>
    <scope>NUCLEOTIDE SEQUENCE [LARGE SCALE GENOMIC DNA]</scope>
    <source>
        <strain evidence="1 2">TT11</strain>
    </source>
</reference>
<sequence>MPTLSNLACFYFLILSYFGYAQVVELSGVVTSFEEVENIHVINKTENIYAITNAKGEFKIKAKLKDTLVFSSVQHLEKRVVVDHQLILFKALRVLLDEKVNQLDEVVVGKVLTGNLFSDIENVEGKPPINFYDVGIPGYTGRIKTQSERRLSQAGDFKPRMLPGMLLGGGSLDPLLNAITGRTKMLKTRVDHEERDKLMRKIKSRLALDFFISNPLDEAYRMEFLYFCADDPDFLKLCKNQTDFEILLFLRAKYRAYLENRNETKN</sequence>
<organism evidence="1 2">
    <name type="scientific">Aestuariibaculum sediminum</name>
    <dbReference type="NCBI Taxonomy" id="2770637"/>
    <lineage>
        <taxon>Bacteria</taxon>
        <taxon>Pseudomonadati</taxon>
        <taxon>Bacteroidota</taxon>
        <taxon>Flavobacteriia</taxon>
        <taxon>Flavobacteriales</taxon>
        <taxon>Flavobacteriaceae</taxon>
    </lineage>
</organism>
<evidence type="ECO:0008006" key="3">
    <source>
        <dbReference type="Google" id="ProtNLM"/>
    </source>
</evidence>
<dbReference type="AlphaFoldDB" id="A0A8J6Q0D8"/>
<comment type="caution">
    <text evidence="1">The sequence shown here is derived from an EMBL/GenBank/DDBJ whole genome shotgun (WGS) entry which is preliminary data.</text>
</comment>
<accession>A0A8J6Q0D8</accession>
<dbReference type="Pfam" id="PF13715">
    <property type="entry name" value="CarbopepD_reg_2"/>
    <property type="match status" value="1"/>
</dbReference>
<dbReference type="Proteomes" id="UP000600588">
    <property type="component" value="Unassembled WGS sequence"/>
</dbReference>
<name>A0A8J6Q0D8_9FLAO</name>
<keyword evidence="2" id="KW-1185">Reference proteome</keyword>
<dbReference type="RefSeq" id="WP_188230180.1">
    <property type="nucleotide sequence ID" value="NZ_JACVXB010000003.1"/>
</dbReference>
<protein>
    <recommendedName>
        <fullName evidence="3">Carboxypeptidase-like regulatory domain-containing protein</fullName>
    </recommendedName>
</protein>
<proteinExistence type="predicted"/>
<evidence type="ECO:0000313" key="2">
    <source>
        <dbReference type="Proteomes" id="UP000600588"/>
    </source>
</evidence>
<gene>
    <name evidence="1" type="ORF">ICJ83_09670</name>
</gene>